<gene>
    <name evidence="6" type="ORF">CRH09_10415</name>
</gene>
<keyword evidence="1" id="KW-0805">Transcription regulation</keyword>
<dbReference type="GO" id="GO:0000976">
    <property type="term" value="F:transcription cis-regulatory region binding"/>
    <property type="evidence" value="ECO:0007669"/>
    <property type="project" value="TreeGrafter"/>
</dbReference>
<evidence type="ECO:0000313" key="6">
    <source>
        <dbReference type="EMBL" id="ATL66560.1"/>
    </source>
</evidence>
<dbReference type="InterPro" id="IPR039536">
    <property type="entry name" value="TetR_C_Proteobacteria"/>
</dbReference>
<keyword evidence="3" id="KW-0804">Transcription</keyword>
<dbReference type="PROSITE" id="PS50977">
    <property type="entry name" value="HTH_TETR_2"/>
    <property type="match status" value="1"/>
</dbReference>
<dbReference type="GO" id="GO:0003700">
    <property type="term" value="F:DNA-binding transcription factor activity"/>
    <property type="evidence" value="ECO:0007669"/>
    <property type="project" value="TreeGrafter"/>
</dbReference>
<dbReference type="Proteomes" id="UP000221961">
    <property type="component" value="Chromosome"/>
</dbReference>
<dbReference type="InterPro" id="IPR036271">
    <property type="entry name" value="Tet_transcr_reg_TetR-rel_C_sf"/>
</dbReference>
<dbReference type="Gene3D" id="1.10.357.10">
    <property type="entry name" value="Tetracycline Repressor, domain 2"/>
    <property type="match status" value="1"/>
</dbReference>
<dbReference type="AlphaFoldDB" id="A0A291RGX9"/>
<evidence type="ECO:0000313" key="7">
    <source>
        <dbReference type="Proteomes" id="UP000221961"/>
    </source>
</evidence>
<dbReference type="InterPro" id="IPR009057">
    <property type="entry name" value="Homeodomain-like_sf"/>
</dbReference>
<evidence type="ECO:0000256" key="3">
    <source>
        <dbReference type="ARBA" id="ARBA00023163"/>
    </source>
</evidence>
<evidence type="ECO:0000256" key="4">
    <source>
        <dbReference type="PROSITE-ProRule" id="PRU00335"/>
    </source>
</evidence>
<dbReference type="InterPro" id="IPR050109">
    <property type="entry name" value="HTH-type_TetR-like_transc_reg"/>
</dbReference>
<protein>
    <submittedName>
        <fullName evidence="6">TetR family transcriptional regulator</fullName>
    </submittedName>
</protein>
<evidence type="ECO:0000259" key="5">
    <source>
        <dbReference type="PROSITE" id="PS50977"/>
    </source>
</evidence>
<proteinExistence type="predicted"/>
<feature type="domain" description="HTH tetR-type" evidence="5">
    <location>
        <begin position="15"/>
        <end position="75"/>
    </location>
</feature>
<dbReference type="GO" id="GO:0045892">
    <property type="term" value="P:negative regulation of DNA-templated transcription"/>
    <property type="evidence" value="ECO:0007669"/>
    <property type="project" value="UniProtKB-ARBA"/>
</dbReference>
<organism evidence="6 7">
    <name type="scientific">Nocardia terpenica</name>
    <dbReference type="NCBI Taxonomy" id="455432"/>
    <lineage>
        <taxon>Bacteria</taxon>
        <taxon>Bacillati</taxon>
        <taxon>Actinomycetota</taxon>
        <taxon>Actinomycetes</taxon>
        <taxon>Mycobacteriales</taxon>
        <taxon>Nocardiaceae</taxon>
        <taxon>Nocardia</taxon>
    </lineage>
</organism>
<reference evidence="6 7" key="1">
    <citation type="submission" date="2017-10" db="EMBL/GenBank/DDBJ databases">
        <title>Comparative genomics between pathogenic Norcardia.</title>
        <authorList>
            <person name="Zeng L."/>
        </authorList>
    </citation>
    <scope>NUCLEOTIDE SEQUENCE [LARGE SCALE GENOMIC DNA]</scope>
    <source>
        <strain evidence="6 7">NC_YFY_NT001</strain>
    </source>
</reference>
<dbReference type="PANTHER" id="PTHR30055:SF146">
    <property type="entry name" value="HTH-TYPE TRANSCRIPTIONAL DUAL REGULATOR CECR"/>
    <property type="match status" value="1"/>
</dbReference>
<dbReference type="SUPFAM" id="SSF46689">
    <property type="entry name" value="Homeodomain-like"/>
    <property type="match status" value="1"/>
</dbReference>
<dbReference type="FunFam" id="1.10.10.60:FF:000141">
    <property type="entry name" value="TetR family transcriptional regulator"/>
    <property type="match status" value="1"/>
</dbReference>
<sequence length="210" mass="22633">MSTANSRSASTRGRIDKQRAVMTAALTVFARVGYAQARVDDIAAEAKVAKATVYSHFGDKETLFRQAVQALSDTALAANLAAIEQLTDGDELPTRLREVGLQLAQCYCAEEARALRQLVCAQAARFPDLVDIVTGVQHRAGRALADRLARLSLSGRLRIQDPELAAAHFTALLIGPLDTQSRLGTRVVPDAELRALTDSAVDTFLRAFGQ</sequence>
<dbReference type="RefSeq" id="WP_098693743.1">
    <property type="nucleotide sequence ID" value="NZ_CP023778.1"/>
</dbReference>
<dbReference type="InterPro" id="IPR001647">
    <property type="entry name" value="HTH_TetR"/>
</dbReference>
<dbReference type="Pfam" id="PF14246">
    <property type="entry name" value="TetR_C_7"/>
    <property type="match status" value="1"/>
</dbReference>
<keyword evidence="2 4" id="KW-0238">DNA-binding</keyword>
<accession>A0A291RGX9</accession>
<dbReference type="PANTHER" id="PTHR30055">
    <property type="entry name" value="HTH-TYPE TRANSCRIPTIONAL REGULATOR RUTR"/>
    <property type="match status" value="1"/>
</dbReference>
<dbReference type="Pfam" id="PF00440">
    <property type="entry name" value="TetR_N"/>
    <property type="match status" value="1"/>
</dbReference>
<dbReference type="SUPFAM" id="SSF48498">
    <property type="entry name" value="Tetracyclin repressor-like, C-terminal domain"/>
    <property type="match status" value="1"/>
</dbReference>
<name>A0A291RGX9_9NOCA</name>
<dbReference type="GeneID" id="88357820"/>
<evidence type="ECO:0000256" key="1">
    <source>
        <dbReference type="ARBA" id="ARBA00023015"/>
    </source>
</evidence>
<evidence type="ECO:0000256" key="2">
    <source>
        <dbReference type="ARBA" id="ARBA00023125"/>
    </source>
</evidence>
<dbReference type="EMBL" id="CP023778">
    <property type="protein sequence ID" value="ATL66560.1"/>
    <property type="molecule type" value="Genomic_DNA"/>
</dbReference>
<dbReference type="KEGG" id="ntp:CRH09_10415"/>
<dbReference type="Gene3D" id="1.10.10.60">
    <property type="entry name" value="Homeodomain-like"/>
    <property type="match status" value="1"/>
</dbReference>
<feature type="DNA-binding region" description="H-T-H motif" evidence="4">
    <location>
        <begin position="38"/>
        <end position="57"/>
    </location>
</feature>
<dbReference type="PRINTS" id="PR00455">
    <property type="entry name" value="HTHTETR"/>
</dbReference>